<dbReference type="EMBL" id="CP039139">
    <property type="protein sequence ID" value="QCQ73818.1"/>
    <property type="molecule type" value="Genomic_DNA"/>
</dbReference>
<reference evidence="2 4" key="2">
    <citation type="submission" date="2019-04" db="EMBL/GenBank/DDBJ databases">
        <title>Methylomes of two halophilic Archaea, Haloarcula marismortui and Haloferax mediterranei.</title>
        <authorList>
            <person name="DasSarma S."/>
            <person name="DasSarma P."/>
            <person name="DasSarma S."/>
            <person name="Fomenkov A."/>
            <person name="Vincze T."/>
            <person name="Anton B.P."/>
            <person name="Roberts R.J."/>
        </authorList>
    </citation>
    <scope>NUCLEOTIDE SEQUENCE [LARGE SCALE GENOMIC DNA]</scope>
    <source>
        <strain evidence="2">ATCC 33500</strain>
        <strain evidence="4">ATCC 33500 / DSM 1411 / JCM 8866 / NBRC 14739 / NCIMB 2177 / R-4</strain>
    </source>
</reference>
<organism evidence="1 3">
    <name type="scientific">Haloferax mediterranei (strain ATCC 33500 / DSM 1411 / JCM 8866 / NBRC 14739 / NCIMB 2177 / R-4)</name>
    <name type="common">Halobacterium mediterranei</name>
    <dbReference type="NCBI Taxonomy" id="523841"/>
    <lineage>
        <taxon>Archaea</taxon>
        <taxon>Methanobacteriati</taxon>
        <taxon>Methanobacteriota</taxon>
        <taxon>Stenosarchaea group</taxon>
        <taxon>Halobacteria</taxon>
        <taxon>Halobacteriales</taxon>
        <taxon>Haloferacaceae</taxon>
        <taxon>Haloferax</taxon>
    </lineage>
</organism>
<sequence>MRVPSAYGQPDTLLPTEQSYSIVRFDESVPPDHELFATKLAEVDDLDESPDEWKRSNEELVVYDEVGRIIKRTDGPAAPSVLF</sequence>
<evidence type="ECO:0000313" key="2">
    <source>
        <dbReference type="EMBL" id="QCQ73818.1"/>
    </source>
</evidence>
<evidence type="ECO:0000313" key="1">
    <source>
        <dbReference type="EMBL" id="ELZ99494.1"/>
    </source>
</evidence>
<dbReference type="GeneID" id="40154827"/>
<dbReference type="OrthoDB" id="287125at2157"/>
<proteinExistence type="predicted"/>
<reference evidence="1 3" key="1">
    <citation type="journal article" date="2014" name="PLoS Genet.">
        <title>Phylogenetically driven sequencing of extremely halophilic archaea reveals strategies for static and dynamic osmo-response.</title>
        <authorList>
            <person name="Becker E.A."/>
            <person name="Seitzer P.M."/>
            <person name="Tritt A."/>
            <person name="Larsen D."/>
            <person name="Krusor M."/>
            <person name="Yao A.I."/>
            <person name="Wu D."/>
            <person name="Madern D."/>
            <person name="Eisen J.A."/>
            <person name="Darling A.E."/>
            <person name="Facciotti M.T."/>
        </authorList>
    </citation>
    <scope>NUCLEOTIDE SEQUENCE [LARGE SCALE GENOMIC DNA]</scope>
    <source>
        <strain evidence="1">ATCC 33500</strain>
        <strain evidence="3">ATCC 33500 / DSM 1411 / JCM 8866 / NBRC 14739 / NCIMB 2177 / R-4</strain>
    </source>
</reference>
<dbReference type="Proteomes" id="UP000299011">
    <property type="component" value="Chromosome"/>
</dbReference>
<evidence type="ECO:0000313" key="4">
    <source>
        <dbReference type="Proteomes" id="UP000299011"/>
    </source>
</evidence>
<keyword evidence="3" id="KW-1185">Reference proteome</keyword>
<protein>
    <submittedName>
        <fullName evidence="1">Uncharacterized protein</fullName>
    </submittedName>
</protein>
<accession>M0IVL4</accession>
<name>M0IVL4_HALMT</name>
<dbReference type="RefSeq" id="WP_004059671.1">
    <property type="nucleotide sequence ID" value="NC_017941.2"/>
</dbReference>
<dbReference type="PaxDb" id="523841-HFX_2263"/>
<dbReference type="EMBL" id="AOLO01000011">
    <property type="protein sequence ID" value="ELZ99494.1"/>
    <property type="molecule type" value="Genomic_DNA"/>
</dbReference>
<dbReference type="AlphaFoldDB" id="M0IVL4"/>
<dbReference type="Proteomes" id="UP000011603">
    <property type="component" value="Unassembled WGS sequence"/>
</dbReference>
<evidence type="ECO:0000313" key="3">
    <source>
        <dbReference type="Proteomes" id="UP000011603"/>
    </source>
</evidence>
<gene>
    <name evidence="1" type="ORF">C439_13109</name>
    <name evidence="2" type="ORF">E6P09_00380</name>
</gene>
<dbReference type="PATRIC" id="fig|523841.21.peg.2644"/>